<sequence>VLNWVPYFEWSVLEPTLNNCGAFESDEHITHITTPILILHAMDDQVIPFHLGHALYQKALLSRPSHSSSVTFVAFEEKFQYNHRYICRAPELPDIVKKFVSEALKGG</sequence>
<reference evidence="1 2" key="1">
    <citation type="submission" date="2024-05" db="EMBL/GenBank/DDBJ databases">
        <authorList>
            <person name="Wallberg A."/>
        </authorList>
    </citation>
    <scope>NUCLEOTIDE SEQUENCE [LARGE SCALE GENOMIC DNA]</scope>
</reference>
<dbReference type="Proteomes" id="UP001497623">
    <property type="component" value="Unassembled WGS sequence"/>
</dbReference>
<organism evidence="1 2">
    <name type="scientific">Meganyctiphanes norvegica</name>
    <name type="common">Northern krill</name>
    <name type="synonym">Thysanopoda norvegica</name>
    <dbReference type="NCBI Taxonomy" id="48144"/>
    <lineage>
        <taxon>Eukaryota</taxon>
        <taxon>Metazoa</taxon>
        <taxon>Ecdysozoa</taxon>
        <taxon>Arthropoda</taxon>
        <taxon>Crustacea</taxon>
        <taxon>Multicrustacea</taxon>
        <taxon>Malacostraca</taxon>
        <taxon>Eumalacostraca</taxon>
        <taxon>Eucarida</taxon>
        <taxon>Euphausiacea</taxon>
        <taxon>Euphausiidae</taxon>
        <taxon>Meganyctiphanes</taxon>
    </lineage>
</organism>
<dbReference type="InterPro" id="IPR029058">
    <property type="entry name" value="AB_hydrolase_fold"/>
</dbReference>
<dbReference type="EMBL" id="CAXKWB010067476">
    <property type="protein sequence ID" value="CAL4191035.1"/>
    <property type="molecule type" value="Genomic_DNA"/>
</dbReference>
<dbReference type="SUPFAM" id="SSF53474">
    <property type="entry name" value="alpha/beta-Hydrolases"/>
    <property type="match status" value="1"/>
</dbReference>
<dbReference type="AlphaFoldDB" id="A0AAV2SH58"/>
<accession>A0AAV2SH58</accession>
<evidence type="ECO:0000313" key="2">
    <source>
        <dbReference type="Proteomes" id="UP001497623"/>
    </source>
</evidence>
<comment type="caution">
    <text evidence="1">The sequence shown here is derived from an EMBL/GenBank/DDBJ whole genome shotgun (WGS) entry which is preliminary data.</text>
</comment>
<evidence type="ECO:0008006" key="3">
    <source>
        <dbReference type="Google" id="ProtNLM"/>
    </source>
</evidence>
<feature type="non-terminal residue" evidence="1">
    <location>
        <position position="1"/>
    </location>
</feature>
<gene>
    <name evidence="1" type="ORF">MNOR_LOCUS36552</name>
</gene>
<dbReference type="Gene3D" id="3.40.50.1820">
    <property type="entry name" value="alpha/beta hydrolase"/>
    <property type="match status" value="1"/>
</dbReference>
<proteinExistence type="predicted"/>
<keyword evidence="2" id="KW-1185">Reference proteome</keyword>
<evidence type="ECO:0000313" key="1">
    <source>
        <dbReference type="EMBL" id="CAL4191035.1"/>
    </source>
</evidence>
<protein>
    <recommendedName>
        <fullName evidence="3">Acylglycerol lipase</fullName>
    </recommendedName>
</protein>
<name>A0AAV2SH58_MEGNR</name>